<proteinExistence type="predicted"/>
<dbReference type="Proteomes" id="UP000265566">
    <property type="component" value="Chromosome 5"/>
</dbReference>
<evidence type="ECO:0000313" key="3">
    <source>
        <dbReference type="EMBL" id="RHN55993.1"/>
    </source>
</evidence>
<dbReference type="EMBL" id="PSQE01000005">
    <property type="protein sequence ID" value="RHN55993.1"/>
    <property type="molecule type" value="Genomic_DNA"/>
</dbReference>
<dbReference type="EMBL" id="CM001221">
    <property type="protein sequence ID" value="AES97783.1"/>
    <property type="molecule type" value="Genomic_DNA"/>
</dbReference>
<dbReference type="EnsemblPlants" id="AES97783">
    <property type="protein sequence ID" value="AES97783"/>
    <property type="gene ID" value="MTR_5g059890"/>
</dbReference>
<reference evidence="2 5" key="2">
    <citation type="journal article" date="2014" name="BMC Genomics">
        <title>An improved genome release (version Mt4.0) for the model legume Medicago truncatula.</title>
        <authorList>
            <person name="Tang H."/>
            <person name="Krishnakumar V."/>
            <person name="Bidwell S."/>
            <person name="Rosen B."/>
            <person name="Chan A."/>
            <person name="Zhou S."/>
            <person name="Gentzbittel L."/>
            <person name="Childs K.L."/>
            <person name="Yandell M."/>
            <person name="Gundlach H."/>
            <person name="Mayer K.F."/>
            <person name="Schwartz D.C."/>
            <person name="Town C.D."/>
        </authorList>
    </citation>
    <scope>GENOME REANNOTATION</scope>
    <source>
        <strain evidence="4 5">cv. Jemalong A17</strain>
    </source>
</reference>
<reference evidence="2 5" key="1">
    <citation type="journal article" date="2011" name="Nature">
        <title>The Medicago genome provides insight into the evolution of rhizobial symbioses.</title>
        <authorList>
            <person name="Young N.D."/>
            <person name="Debelle F."/>
            <person name="Oldroyd G.E."/>
            <person name="Geurts R."/>
            <person name="Cannon S.B."/>
            <person name="Udvardi M.K."/>
            <person name="Benedito V.A."/>
            <person name="Mayer K.F."/>
            <person name="Gouzy J."/>
            <person name="Schoof H."/>
            <person name="Van de Peer Y."/>
            <person name="Proost S."/>
            <person name="Cook D.R."/>
            <person name="Meyers B.C."/>
            <person name="Spannagl M."/>
            <person name="Cheung F."/>
            <person name="De Mita S."/>
            <person name="Krishnakumar V."/>
            <person name="Gundlach H."/>
            <person name="Zhou S."/>
            <person name="Mudge J."/>
            <person name="Bharti A.K."/>
            <person name="Murray J.D."/>
            <person name="Naoumkina M.A."/>
            <person name="Rosen B."/>
            <person name="Silverstein K.A."/>
            <person name="Tang H."/>
            <person name="Rombauts S."/>
            <person name="Zhao P.X."/>
            <person name="Zhou P."/>
            <person name="Barbe V."/>
            <person name="Bardou P."/>
            <person name="Bechner M."/>
            <person name="Bellec A."/>
            <person name="Berger A."/>
            <person name="Berges H."/>
            <person name="Bidwell S."/>
            <person name="Bisseling T."/>
            <person name="Choisne N."/>
            <person name="Couloux A."/>
            <person name="Denny R."/>
            <person name="Deshpande S."/>
            <person name="Dai X."/>
            <person name="Doyle J.J."/>
            <person name="Dudez A.M."/>
            <person name="Farmer A.D."/>
            <person name="Fouteau S."/>
            <person name="Franken C."/>
            <person name="Gibelin C."/>
            <person name="Gish J."/>
            <person name="Goldstein S."/>
            <person name="Gonzalez A.J."/>
            <person name="Green P.J."/>
            <person name="Hallab A."/>
            <person name="Hartog M."/>
            <person name="Hua A."/>
            <person name="Humphray S.J."/>
            <person name="Jeong D.H."/>
            <person name="Jing Y."/>
            <person name="Jocker A."/>
            <person name="Kenton S.M."/>
            <person name="Kim D.J."/>
            <person name="Klee K."/>
            <person name="Lai H."/>
            <person name="Lang C."/>
            <person name="Lin S."/>
            <person name="Macmil S.L."/>
            <person name="Magdelenat G."/>
            <person name="Matthews L."/>
            <person name="McCorrison J."/>
            <person name="Monaghan E.L."/>
            <person name="Mun J.H."/>
            <person name="Najar F.Z."/>
            <person name="Nicholson C."/>
            <person name="Noirot C."/>
            <person name="O'Bleness M."/>
            <person name="Paule C.R."/>
            <person name="Poulain J."/>
            <person name="Prion F."/>
            <person name="Qin B."/>
            <person name="Qu C."/>
            <person name="Retzel E.F."/>
            <person name="Riddle C."/>
            <person name="Sallet E."/>
            <person name="Samain S."/>
            <person name="Samson N."/>
            <person name="Sanders I."/>
            <person name="Saurat O."/>
            <person name="Scarpelli C."/>
            <person name="Schiex T."/>
            <person name="Segurens B."/>
            <person name="Severin A.J."/>
            <person name="Sherrier D.J."/>
            <person name="Shi R."/>
            <person name="Sims S."/>
            <person name="Singer S.R."/>
            <person name="Sinharoy S."/>
            <person name="Sterck L."/>
            <person name="Viollet A."/>
            <person name="Wang B.B."/>
            <person name="Wang K."/>
            <person name="Wang M."/>
            <person name="Wang X."/>
            <person name="Warfsmann J."/>
            <person name="Weissenbach J."/>
            <person name="White D.D."/>
            <person name="White J.D."/>
            <person name="Wiley G.B."/>
            <person name="Wincker P."/>
            <person name="Xing Y."/>
            <person name="Yang L."/>
            <person name="Yao Z."/>
            <person name="Ying F."/>
            <person name="Zhai J."/>
            <person name="Zhou L."/>
            <person name="Zuber A."/>
            <person name="Denarie J."/>
            <person name="Dixon R.A."/>
            <person name="May G.D."/>
            <person name="Schwartz D.C."/>
            <person name="Rogers J."/>
            <person name="Quetier F."/>
            <person name="Town C.D."/>
            <person name="Roe B.A."/>
        </authorList>
    </citation>
    <scope>NUCLEOTIDE SEQUENCE [LARGE SCALE GENOMIC DNA]</scope>
    <source>
        <strain evidence="2">A17</strain>
        <strain evidence="4 5">cv. Jemalong A17</strain>
    </source>
</reference>
<protein>
    <submittedName>
        <fullName evidence="2">Transmembrane protein, putative</fullName>
    </submittedName>
</protein>
<dbReference type="AlphaFoldDB" id="G7K914"/>
<dbReference type="HOGENOM" id="CLU_181051_0_0_1"/>
<reference evidence="3" key="5">
    <citation type="journal article" date="2018" name="Nat. Plants">
        <title>Whole-genome landscape of Medicago truncatula symbiotic genes.</title>
        <authorList>
            <person name="Pecrix Y."/>
            <person name="Gamas P."/>
            <person name="Carrere S."/>
        </authorList>
    </citation>
    <scope>NUCLEOTIDE SEQUENCE</scope>
    <source>
        <tissue evidence="3">Leaves</tissue>
    </source>
</reference>
<accession>G7K914</accession>
<name>G7K914_MEDTR</name>
<sequence>MGRKSSLQLNILCFNIVLLLLAWSRVKRSHCLVTQRSVMSIGAVLDLVSLMGKHQKIAMEIAVKEFNNHMSSCKLDLQ</sequence>
<dbReference type="Gramene" id="rna31303">
    <property type="protein sequence ID" value="RHN55993.1"/>
    <property type="gene ID" value="gene31303"/>
</dbReference>
<evidence type="ECO:0000313" key="5">
    <source>
        <dbReference type="Proteomes" id="UP000002051"/>
    </source>
</evidence>
<reference evidence="6" key="4">
    <citation type="journal article" date="2018" name="Nat. Plants">
        <title>Whole-genome landscape of Medicago truncatula symbiotic genes.</title>
        <authorList>
            <person name="Pecrix Y."/>
            <person name="Staton S.E."/>
            <person name="Sallet E."/>
            <person name="Lelandais-Briere C."/>
            <person name="Moreau S."/>
            <person name="Carrere S."/>
            <person name="Blein T."/>
            <person name="Jardinaud M.F."/>
            <person name="Latrasse D."/>
            <person name="Zouine M."/>
            <person name="Zahm M."/>
            <person name="Kreplak J."/>
            <person name="Mayjonade B."/>
            <person name="Satge C."/>
            <person name="Perez M."/>
            <person name="Cauet S."/>
            <person name="Marande W."/>
            <person name="Chantry-Darmon C."/>
            <person name="Lopez-Roques C."/>
            <person name="Bouchez O."/>
            <person name="Berard A."/>
            <person name="Debelle F."/>
            <person name="Munos S."/>
            <person name="Bendahmane A."/>
            <person name="Berges H."/>
            <person name="Niebel A."/>
            <person name="Buitink J."/>
            <person name="Frugier F."/>
            <person name="Benhamed M."/>
            <person name="Crespi M."/>
            <person name="Gouzy J."/>
            <person name="Gamas P."/>
        </authorList>
    </citation>
    <scope>NUCLEOTIDE SEQUENCE [LARGE SCALE GENOMIC DNA]</scope>
    <source>
        <strain evidence="6">cv. Jemalong A17</strain>
    </source>
</reference>
<keyword evidence="5" id="KW-1185">Reference proteome</keyword>
<evidence type="ECO:0000313" key="2">
    <source>
        <dbReference type="EMBL" id="AES97783.1"/>
    </source>
</evidence>
<keyword evidence="2" id="KW-0812">Transmembrane</keyword>
<evidence type="ECO:0000256" key="1">
    <source>
        <dbReference type="SAM" id="SignalP"/>
    </source>
</evidence>
<reference evidence="4" key="3">
    <citation type="submission" date="2015-04" db="UniProtKB">
        <authorList>
            <consortium name="EnsemblPlants"/>
        </authorList>
    </citation>
    <scope>IDENTIFICATION</scope>
    <source>
        <strain evidence="4">cv. Jemalong A17</strain>
    </source>
</reference>
<keyword evidence="2" id="KW-0472">Membrane</keyword>
<dbReference type="PaxDb" id="3880-AES97783"/>
<feature type="chain" id="PRO_5014573444" evidence="1">
    <location>
        <begin position="29"/>
        <end position="78"/>
    </location>
</feature>
<evidence type="ECO:0000313" key="4">
    <source>
        <dbReference type="EnsemblPlants" id="AES97783"/>
    </source>
</evidence>
<organism evidence="2 5">
    <name type="scientific">Medicago truncatula</name>
    <name type="common">Barrel medic</name>
    <name type="synonym">Medicago tribuloides</name>
    <dbReference type="NCBI Taxonomy" id="3880"/>
    <lineage>
        <taxon>Eukaryota</taxon>
        <taxon>Viridiplantae</taxon>
        <taxon>Streptophyta</taxon>
        <taxon>Embryophyta</taxon>
        <taxon>Tracheophyta</taxon>
        <taxon>Spermatophyta</taxon>
        <taxon>Magnoliopsida</taxon>
        <taxon>eudicotyledons</taxon>
        <taxon>Gunneridae</taxon>
        <taxon>Pentapetalae</taxon>
        <taxon>rosids</taxon>
        <taxon>fabids</taxon>
        <taxon>Fabales</taxon>
        <taxon>Fabaceae</taxon>
        <taxon>Papilionoideae</taxon>
        <taxon>50 kb inversion clade</taxon>
        <taxon>NPAAA clade</taxon>
        <taxon>Hologalegina</taxon>
        <taxon>IRL clade</taxon>
        <taxon>Trifolieae</taxon>
        <taxon>Medicago</taxon>
    </lineage>
</organism>
<gene>
    <name evidence="2" type="ordered locus">MTR_5g059890</name>
    <name evidence="3" type="ORF">MtrunA17_Chr5g0424511</name>
</gene>
<dbReference type="Proteomes" id="UP000002051">
    <property type="component" value="Chromosome 5"/>
</dbReference>
<feature type="signal peptide" evidence="1">
    <location>
        <begin position="1"/>
        <end position="28"/>
    </location>
</feature>
<evidence type="ECO:0000313" key="6">
    <source>
        <dbReference type="Proteomes" id="UP000265566"/>
    </source>
</evidence>
<keyword evidence="1" id="KW-0732">Signal</keyword>